<dbReference type="GO" id="GO:0009036">
    <property type="term" value="F:type II site-specific deoxyribonuclease activity"/>
    <property type="evidence" value="ECO:0007669"/>
    <property type="project" value="InterPro"/>
</dbReference>
<keyword evidence="3" id="KW-1185">Reference proteome</keyword>
<protein>
    <recommendedName>
        <fullName evidence="1">BsuBI/PstI restriction endonuclease domain-containing protein</fullName>
    </recommendedName>
</protein>
<dbReference type="Proteomes" id="UP000537825">
    <property type="component" value="Unassembled WGS sequence"/>
</dbReference>
<reference evidence="2 3" key="1">
    <citation type="submission" date="2020-01" db="EMBL/GenBank/DDBJ databases">
        <title>The draft genome sequence of Corallococcus exiguus DSM 14696.</title>
        <authorList>
            <person name="Zhang X."/>
            <person name="Zhu H."/>
        </authorList>
    </citation>
    <scope>NUCLEOTIDE SEQUENCE [LARGE SCALE GENOMIC DNA]</scope>
    <source>
        <strain evidence="2 3">DSM 14696</strain>
    </source>
</reference>
<name>A0A7X5BTR9_9BACT</name>
<evidence type="ECO:0000313" key="3">
    <source>
        <dbReference type="Proteomes" id="UP000537825"/>
    </source>
</evidence>
<dbReference type="EMBL" id="JAAAPK010000004">
    <property type="protein sequence ID" value="NBC41488.1"/>
    <property type="molecule type" value="Genomic_DNA"/>
</dbReference>
<sequence>MLTSAGTAPARRRAFVGGSRHHDHASKLFFPDIGQYTCARRSLVALEEEVTKIRNAALKAGRGPVPVTLQGVTKERIREVLAGIDRVSEELVDVVFALLDDQQPSWFSKAPSGAKFADGASTAHLACHVGILQRGDRKLDREGRDYWIKPLREVGAVNAVTLDPARREFVAGHPVAKSSNSAYRLAEDFKALLQVSPKEAKTMLGSWIAEDAVRRRLDLQAKLAEHVRAATDTKHSDLIKASCEFYAPKFLPGFEVLYIDDGDGDRVPEDAKKRMASAGLELRLEDAMPDVLLYSPGTGAFWIIEAVTSDGEVDFHKVQQAKRFIHRGRPNASIGFTTTYRSWKDAAARQSKHKNLAPGTMLWILEDPSRQFHVESFE</sequence>
<dbReference type="Gene3D" id="3.40.1350.80">
    <property type="match status" value="1"/>
</dbReference>
<evidence type="ECO:0000313" key="2">
    <source>
        <dbReference type="EMBL" id="NBC41488.1"/>
    </source>
</evidence>
<organism evidence="2 3">
    <name type="scientific">Corallococcus exiguus</name>
    <dbReference type="NCBI Taxonomy" id="83462"/>
    <lineage>
        <taxon>Bacteria</taxon>
        <taxon>Pseudomonadati</taxon>
        <taxon>Myxococcota</taxon>
        <taxon>Myxococcia</taxon>
        <taxon>Myxococcales</taxon>
        <taxon>Cystobacterineae</taxon>
        <taxon>Myxococcaceae</taxon>
        <taxon>Corallococcus</taxon>
    </lineage>
</organism>
<proteinExistence type="predicted"/>
<gene>
    <name evidence="2" type="ORF">GTZ93_16845</name>
</gene>
<dbReference type="InterPro" id="IPR041963">
    <property type="entry name" value="BsuBI/PstI_C_sf"/>
</dbReference>
<dbReference type="InterPro" id="IPR009528">
    <property type="entry name" value="Restrct_endonuc_II_BsuBI_C"/>
</dbReference>
<dbReference type="GO" id="GO:0000287">
    <property type="term" value="F:magnesium ion binding"/>
    <property type="evidence" value="ECO:0007669"/>
    <property type="project" value="InterPro"/>
</dbReference>
<dbReference type="Pfam" id="PF06616">
    <property type="entry name" value="BsuBI_PstI_RE"/>
    <property type="match status" value="1"/>
</dbReference>
<dbReference type="GO" id="GO:0003677">
    <property type="term" value="F:DNA binding"/>
    <property type="evidence" value="ECO:0007669"/>
    <property type="project" value="InterPro"/>
</dbReference>
<accession>A0A7X5BTR9</accession>
<evidence type="ECO:0000259" key="1">
    <source>
        <dbReference type="Pfam" id="PF06616"/>
    </source>
</evidence>
<dbReference type="AlphaFoldDB" id="A0A7X5BTR9"/>
<dbReference type="GO" id="GO:0009307">
    <property type="term" value="P:DNA restriction-modification system"/>
    <property type="evidence" value="ECO:0007669"/>
    <property type="project" value="InterPro"/>
</dbReference>
<feature type="domain" description="BsuBI/PstI restriction endonuclease" evidence="1">
    <location>
        <begin position="231"/>
        <end position="374"/>
    </location>
</feature>
<comment type="caution">
    <text evidence="2">The sequence shown here is derived from an EMBL/GenBank/DDBJ whole genome shotgun (WGS) entry which is preliminary data.</text>
</comment>